<sequence>MDPPLAMMASLWFYMTPQPPKPAMHDIVMGPGESRRIKAFKWFCTYFNVPIGDEKYLSCKDMPIKLESIRYNYSYQPDWGNTWKEQPCDCAPAPYGGLIPYFDPAYYPEEFVSLNEANRLKCVASIYANPTMYSMKNTSSACLNH</sequence>
<dbReference type="PANTHER" id="PTHR47836">
    <property type="entry name" value="PROTEIN CBG09520-RELATED"/>
    <property type="match status" value="1"/>
</dbReference>
<reference evidence="2" key="1">
    <citation type="submission" date="2016-11" db="UniProtKB">
        <authorList>
            <consortium name="WormBaseParasite"/>
        </authorList>
    </citation>
    <scope>IDENTIFICATION</scope>
</reference>
<protein>
    <submittedName>
        <fullName evidence="2">Glyco_hydro_19_cat domain-containing protein</fullName>
    </submittedName>
</protein>
<keyword evidence="1" id="KW-1185">Reference proteome</keyword>
<dbReference type="SUPFAM" id="SSF53955">
    <property type="entry name" value="Lysozyme-like"/>
    <property type="match status" value="1"/>
</dbReference>
<proteinExistence type="predicted"/>
<organism evidence="1 2">
    <name type="scientific">Heterorhabditis bacteriophora</name>
    <name type="common">Entomopathogenic nematode worm</name>
    <dbReference type="NCBI Taxonomy" id="37862"/>
    <lineage>
        <taxon>Eukaryota</taxon>
        <taxon>Metazoa</taxon>
        <taxon>Ecdysozoa</taxon>
        <taxon>Nematoda</taxon>
        <taxon>Chromadorea</taxon>
        <taxon>Rhabditida</taxon>
        <taxon>Rhabditina</taxon>
        <taxon>Rhabditomorpha</taxon>
        <taxon>Strongyloidea</taxon>
        <taxon>Heterorhabditidae</taxon>
        <taxon>Heterorhabditis</taxon>
    </lineage>
</organism>
<evidence type="ECO:0000313" key="2">
    <source>
        <dbReference type="WBParaSite" id="Hba_18540"/>
    </source>
</evidence>
<evidence type="ECO:0000313" key="1">
    <source>
        <dbReference type="Proteomes" id="UP000095283"/>
    </source>
</evidence>
<dbReference type="InterPro" id="IPR023346">
    <property type="entry name" value="Lysozyme-like_dom_sf"/>
</dbReference>
<dbReference type="AlphaFoldDB" id="A0A1I7XL83"/>
<accession>A0A1I7XL83</accession>
<dbReference type="Gene3D" id="1.10.530.10">
    <property type="match status" value="1"/>
</dbReference>
<name>A0A1I7XL83_HETBA</name>
<dbReference type="WBParaSite" id="Hba_18540">
    <property type="protein sequence ID" value="Hba_18540"/>
    <property type="gene ID" value="Hba_18540"/>
</dbReference>
<dbReference type="PANTHER" id="PTHR47836:SF2">
    <property type="entry name" value="GLYCOSIDE HYDROLASE FAMILY 19 CATALYTIC DOMAIN-CONTAINING PROTEIN"/>
    <property type="match status" value="1"/>
</dbReference>
<dbReference type="Proteomes" id="UP000095283">
    <property type="component" value="Unplaced"/>
</dbReference>